<comment type="caution">
    <text evidence="1">The sequence shown here is derived from an EMBL/GenBank/DDBJ whole genome shotgun (WGS) entry which is preliminary data.</text>
</comment>
<evidence type="ECO:0000313" key="1">
    <source>
        <dbReference type="EMBL" id="ERK43366.1"/>
    </source>
</evidence>
<proteinExistence type="predicted"/>
<sequence length="41" mass="5042">MEMCCKISYTWKSMNQNKIWLKKYRQILFNLENEDLGKAKN</sequence>
<organism evidence="1 2">
    <name type="scientific">Eubacterium ramulus ATCC 29099</name>
    <dbReference type="NCBI Taxonomy" id="1256908"/>
    <lineage>
        <taxon>Bacteria</taxon>
        <taxon>Bacillati</taxon>
        <taxon>Bacillota</taxon>
        <taxon>Clostridia</taxon>
        <taxon>Eubacteriales</taxon>
        <taxon>Eubacteriaceae</taxon>
        <taxon>Eubacterium</taxon>
    </lineage>
</organism>
<dbReference type="HOGENOM" id="CLU_3270264_0_0_9"/>
<dbReference type="EMBL" id="AWVJ01000149">
    <property type="protein sequence ID" value="ERK43366.1"/>
    <property type="molecule type" value="Genomic_DNA"/>
</dbReference>
<keyword evidence="2" id="KW-1185">Reference proteome</keyword>
<dbReference type="AlphaFoldDB" id="U2PGR3"/>
<protein>
    <submittedName>
        <fullName evidence="1">Uncharacterized protein</fullName>
    </submittedName>
</protein>
<accession>U2PGR3</accession>
<gene>
    <name evidence="1" type="ORF">HMPREF0373_02504</name>
</gene>
<dbReference type="Proteomes" id="UP000016608">
    <property type="component" value="Unassembled WGS sequence"/>
</dbReference>
<evidence type="ECO:0000313" key="2">
    <source>
        <dbReference type="Proteomes" id="UP000016608"/>
    </source>
</evidence>
<name>U2PGR3_EUBRA</name>
<dbReference type="PATRIC" id="fig|1256908.3.peg.2305"/>
<reference evidence="1 2" key="1">
    <citation type="submission" date="2013-06" db="EMBL/GenBank/DDBJ databases">
        <authorList>
            <person name="Weinstock G."/>
            <person name="Sodergren E."/>
            <person name="Lobos E.A."/>
            <person name="Fulton L."/>
            <person name="Fulton R."/>
            <person name="Courtney L."/>
            <person name="Fronick C."/>
            <person name="O'Laughlin M."/>
            <person name="Godfrey J."/>
            <person name="Wilson R.M."/>
            <person name="Miner T."/>
            <person name="Farmer C."/>
            <person name="Delehaunty K."/>
            <person name="Cordes M."/>
            <person name="Minx P."/>
            <person name="Tomlinson C."/>
            <person name="Chen J."/>
            <person name="Wollam A."/>
            <person name="Pepin K.H."/>
            <person name="Bhonagiri V."/>
            <person name="Zhang X."/>
            <person name="Warren W."/>
            <person name="Mitreva M."/>
            <person name="Mardis E.R."/>
            <person name="Wilson R.K."/>
        </authorList>
    </citation>
    <scope>NUCLEOTIDE SEQUENCE [LARGE SCALE GENOMIC DNA]</scope>
    <source>
        <strain evidence="1 2">ATCC 29099</strain>
    </source>
</reference>